<gene>
    <name evidence="1" type="ORF">GCM10023329_51120</name>
</gene>
<comment type="caution">
    <text evidence="1">The sequence shown here is derived from an EMBL/GenBank/DDBJ whole genome shotgun (WGS) entry which is preliminary data.</text>
</comment>
<reference evidence="2" key="1">
    <citation type="journal article" date="2019" name="Int. J. Syst. Evol. Microbiol.">
        <title>The Global Catalogue of Microorganisms (GCM) 10K type strain sequencing project: providing services to taxonomists for standard genome sequencing and annotation.</title>
        <authorList>
            <consortium name="The Broad Institute Genomics Platform"/>
            <consortium name="The Broad Institute Genome Sequencing Center for Infectious Disease"/>
            <person name="Wu L."/>
            <person name="Ma J."/>
        </authorList>
    </citation>
    <scope>NUCLEOTIDE SEQUENCE [LARGE SCALE GENOMIC DNA]</scope>
    <source>
        <strain evidence="2">JCM 18324</strain>
    </source>
</reference>
<dbReference type="InterPro" id="IPR036513">
    <property type="entry name" value="STAS_dom_sf"/>
</dbReference>
<keyword evidence="2" id="KW-1185">Reference proteome</keyword>
<dbReference type="Gene3D" id="3.30.750.24">
    <property type="entry name" value="STAS domain"/>
    <property type="match status" value="1"/>
</dbReference>
<evidence type="ECO:0000313" key="2">
    <source>
        <dbReference type="Proteomes" id="UP001501147"/>
    </source>
</evidence>
<dbReference type="EMBL" id="BAABJV010000020">
    <property type="protein sequence ID" value="GAA4792792.1"/>
    <property type="molecule type" value="Genomic_DNA"/>
</dbReference>
<accession>A0ABP9BDY0</accession>
<name>A0ABP9BDY0_9ACTN</name>
<organism evidence="1 2">
    <name type="scientific">Streptomyces sanyensis</name>
    <dbReference type="NCBI Taxonomy" id="568869"/>
    <lineage>
        <taxon>Bacteria</taxon>
        <taxon>Bacillati</taxon>
        <taxon>Actinomycetota</taxon>
        <taxon>Actinomycetes</taxon>
        <taxon>Kitasatosporales</taxon>
        <taxon>Streptomycetaceae</taxon>
        <taxon>Streptomyces</taxon>
    </lineage>
</organism>
<evidence type="ECO:0008006" key="3">
    <source>
        <dbReference type="Google" id="ProtNLM"/>
    </source>
</evidence>
<dbReference type="Proteomes" id="UP001501147">
    <property type="component" value="Unassembled WGS sequence"/>
</dbReference>
<evidence type="ECO:0000313" key="1">
    <source>
        <dbReference type="EMBL" id="GAA4792792.1"/>
    </source>
</evidence>
<proteinExistence type="predicted"/>
<protein>
    <recommendedName>
        <fullName evidence="3">STAS domain-containing protein</fullName>
    </recommendedName>
</protein>
<sequence length="117" mass="12294">MVFTHMLDRGVLVVTLHGDVVIGDRAAVSQGFADLVRMYLPRAVVIELRTPVVSAAALSAVLRAHRLCEQGRVPLSLVAAERATRRLLEAGTDGTGLRVLACREEAVAGVAGVAAPV</sequence>